<feature type="domain" description="Tc1-like transposase DDE" evidence="2">
    <location>
        <begin position="189"/>
        <end position="291"/>
    </location>
</feature>
<dbReference type="PANTHER" id="PTHR23022:SF135">
    <property type="entry name" value="SI:DKEY-77F5.3"/>
    <property type="match status" value="1"/>
</dbReference>
<dbReference type="InterPro" id="IPR002492">
    <property type="entry name" value="Transposase_Tc1-like"/>
</dbReference>
<evidence type="ECO:0000259" key="2">
    <source>
        <dbReference type="Pfam" id="PF13358"/>
    </source>
</evidence>
<protein>
    <recommendedName>
        <fullName evidence="5">Transposase</fullName>
    </recommendedName>
</protein>
<dbReference type="Gene3D" id="3.30.420.10">
    <property type="entry name" value="Ribonuclease H-like superfamily/Ribonuclease H"/>
    <property type="match status" value="1"/>
</dbReference>
<evidence type="ECO:0000313" key="4">
    <source>
        <dbReference type="Proteomes" id="UP000059188"/>
    </source>
</evidence>
<dbReference type="InterPro" id="IPR038717">
    <property type="entry name" value="Tc1-like_DDE_dom"/>
</dbReference>
<accession>A0A0B7FUA9</accession>
<dbReference type="InterPro" id="IPR052338">
    <property type="entry name" value="Transposase_5"/>
</dbReference>
<dbReference type="SUPFAM" id="SSF46689">
    <property type="entry name" value="Homeodomain-like"/>
    <property type="match status" value="1"/>
</dbReference>
<feature type="domain" description="Transposase Tc1-like" evidence="1">
    <location>
        <begin position="83"/>
        <end position="137"/>
    </location>
</feature>
<dbReference type="STRING" id="1108050.A0A0B7FUA9"/>
<dbReference type="AlphaFoldDB" id="A0A0B7FUA9"/>
<dbReference type="Proteomes" id="UP000059188">
    <property type="component" value="Unassembled WGS sequence"/>
</dbReference>
<evidence type="ECO:0000259" key="1">
    <source>
        <dbReference type="Pfam" id="PF01498"/>
    </source>
</evidence>
<evidence type="ECO:0008006" key="5">
    <source>
        <dbReference type="Google" id="ProtNLM"/>
    </source>
</evidence>
<dbReference type="Pfam" id="PF01498">
    <property type="entry name" value="HTH_Tnp_Tc3_2"/>
    <property type="match status" value="1"/>
</dbReference>
<name>A0A0B7FUA9_THACB</name>
<organism evidence="3 4">
    <name type="scientific">Thanatephorus cucumeris (strain AG1-IB / isolate 7/3/14)</name>
    <name type="common">Lettuce bottom rot fungus</name>
    <name type="synonym">Rhizoctonia solani</name>
    <dbReference type="NCBI Taxonomy" id="1108050"/>
    <lineage>
        <taxon>Eukaryota</taxon>
        <taxon>Fungi</taxon>
        <taxon>Dikarya</taxon>
        <taxon>Basidiomycota</taxon>
        <taxon>Agaricomycotina</taxon>
        <taxon>Agaricomycetes</taxon>
        <taxon>Cantharellales</taxon>
        <taxon>Ceratobasidiaceae</taxon>
        <taxon>Rhizoctonia</taxon>
        <taxon>Rhizoctonia solani AG-1</taxon>
    </lineage>
</organism>
<dbReference type="GO" id="GO:0003677">
    <property type="term" value="F:DNA binding"/>
    <property type="evidence" value="ECO:0007669"/>
    <property type="project" value="InterPro"/>
</dbReference>
<keyword evidence="4" id="KW-1185">Reference proteome</keyword>
<dbReference type="GO" id="GO:0006313">
    <property type="term" value="P:DNA transposition"/>
    <property type="evidence" value="ECO:0007669"/>
    <property type="project" value="InterPro"/>
</dbReference>
<dbReference type="Pfam" id="PF13358">
    <property type="entry name" value="DDE_3"/>
    <property type="match status" value="1"/>
</dbReference>
<proteinExistence type="predicted"/>
<dbReference type="PANTHER" id="PTHR23022">
    <property type="entry name" value="TRANSPOSABLE ELEMENT-RELATED"/>
    <property type="match status" value="1"/>
</dbReference>
<gene>
    <name evidence="3" type="ORF">RSOLAG1IB_12359</name>
</gene>
<dbReference type="OrthoDB" id="3226274at2759"/>
<evidence type="ECO:0000313" key="3">
    <source>
        <dbReference type="EMBL" id="CEL60454.1"/>
    </source>
</evidence>
<reference evidence="3 4" key="1">
    <citation type="submission" date="2014-11" db="EMBL/GenBank/DDBJ databases">
        <authorList>
            <person name="Wibberg Daniel"/>
        </authorList>
    </citation>
    <scope>NUCLEOTIDE SEQUENCE [LARGE SCALE GENOMIC DNA]</scope>
    <source>
        <strain evidence="3">Rhizoctonia solani AG1-IB 7/3/14</strain>
    </source>
</reference>
<dbReference type="GO" id="GO:0015074">
    <property type="term" value="P:DNA integration"/>
    <property type="evidence" value="ECO:0007669"/>
    <property type="project" value="InterPro"/>
</dbReference>
<dbReference type="EMBL" id="LN679574">
    <property type="protein sequence ID" value="CEL60454.1"/>
    <property type="molecule type" value="Genomic_DNA"/>
</dbReference>
<dbReference type="InterPro" id="IPR009057">
    <property type="entry name" value="Homeodomain-like_sf"/>
</dbReference>
<dbReference type="InterPro" id="IPR036397">
    <property type="entry name" value="RNaseH_sf"/>
</dbReference>
<sequence length="341" mass="39906">MVARTANNKRCLIILLKQRDKLSDREVAEQVKDVSYATVNRIYNDYLNGKDVMLPRRRSGRPRKMTKPESHWASLLLERGLAKTAVELQREFFPNLSVDTVRRRLRDLSYRSYKRRKVPFLSSKKRTRRLKWARLHATWSLEDWAKVAFSDESKFLIFNANGPVYYWKKQGGPMKDSYTKPMIKYGAGSVMVWGCILHDRVGQLHLIEDTMTAAVYTQILSHAYLGTIRSIRRRVSSIIFQHDNDPKHTAKVTTKWPLDHKIPVLPWPSSSPDMNPIEHVWAYLDRQVRLRSVLPTSRDGLWRALHEEWQKIPPSFIAKLYRSMPRRIAAVIKAKGGHTRY</sequence>